<dbReference type="EC" id="2.1.1.-" evidence="1"/>
<organism evidence="1 2">
    <name type="scientific">Enterobacter asburiae</name>
    <dbReference type="NCBI Taxonomy" id="61645"/>
    <lineage>
        <taxon>Bacteria</taxon>
        <taxon>Pseudomonadati</taxon>
        <taxon>Pseudomonadota</taxon>
        <taxon>Gammaproteobacteria</taxon>
        <taxon>Enterobacterales</taxon>
        <taxon>Enterobacteriaceae</taxon>
        <taxon>Enterobacter</taxon>
        <taxon>Enterobacter cloacae complex</taxon>
    </lineage>
</organism>
<dbReference type="GO" id="GO:0032259">
    <property type="term" value="P:methylation"/>
    <property type="evidence" value="ECO:0007669"/>
    <property type="project" value="UniProtKB-KW"/>
</dbReference>
<dbReference type="InterPro" id="IPR017127">
    <property type="entry name" value="Ribosome_uL3_MTase"/>
</dbReference>
<name>A0A376FLR1_ENTAS</name>
<dbReference type="InterPro" id="IPR029063">
    <property type="entry name" value="SAM-dependent_MTases_sf"/>
</dbReference>
<dbReference type="GO" id="GO:0036009">
    <property type="term" value="F:protein-glutamine N-methyltransferase activity"/>
    <property type="evidence" value="ECO:0007669"/>
    <property type="project" value="InterPro"/>
</dbReference>
<evidence type="ECO:0000313" key="2">
    <source>
        <dbReference type="Proteomes" id="UP000255163"/>
    </source>
</evidence>
<accession>A0A376FLR1</accession>
<keyword evidence="1" id="KW-0489">Methyltransferase</keyword>
<reference evidence="1 2" key="1">
    <citation type="submission" date="2018-06" db="EMBL/GenBank/DDBJ databases">
        <authorList>
            <consortium name="Pathogen Informatics"/>
            <person name="Doyle S."/>
        </authorList>
    </citation>
    <scope>NUCLEOTIDE SEQUENCE [LARGE SCALE GENOMIC DNA]</scope>
    <source>
        <strain evidence="1 2">NCTC12123</strain>
    </source>
</reference>
<dbReference type="SUPFAM" id="SSF53335">
    <property type="entry name" value="S-adenosyl-L-methionine-dependent methyltransferases"/>
    <property type="match status" value="1"/>
</dbReference>
<proteinExistence type="predicted"/>
<dbReference type="Gene3D" id="3.40.50.150">
    <property type="entry name" value="Vaccinia Virus protein VP39"/>
    <property type="match status" value="1"/>
</dbReference>
<keyword evidence="1" id="KW-0808">Transferase</keyword>
<sequence>MSDLPNEYRHEPELGLASGSDGLKLTRRILACAPDYLTDDGVLICEVGNSMVHLIEQYPDVPFTWLEFDNGGDGVFMLTKAQLLDARRTLQHL</sequence>
<dbReference type="GO" id="GO:0005829">
    <property type="term" value="C:cytosol"/>
    <property type="evidence" value="ECO:0007669"/>
    <property type="project" value="TreeGrafter"/>
</dbReference>
<dbReference type="AlphaFoldDB" id="A0A376FLR1"/>
<protein>
    <submittedName>
        <fullName evidence="1">N5-glutamine S-adenosyl-L-methionine-dependent methyltransferase</fullName>
        <ecNumber evidence="1">2.1.1.-</ecNumber>
    </submittedName>
</protein>
<evidence type="ECO:0000313" key="1">
    <source>
        <dbReference type="EMBL" id="STD26912.1"/>
    </source>
</evidence>
<dbReference type="PANTHER" id="PTHR47806">
    <property type="entry name" value="50S RIBOSOMAL PROTEIN L3 GLUTAMINE METHYLTRANSFERASE"/>
    <property type="match status" value="1"/>
</dbReference>
<dbReference type="PANTHER" id="PTHR47806:SF1">
    <property type="entry name" value="RIBOSOMAL PROTEIN UL3 GLUTAMINE METHYLTRANSFERASE"/>
    <property type="match status" value="1"/>
</dbReference>
<dbReference type="EMBL" id="UFYI01000007">
    <property type="protein sequence ID" value="STD26912.1"/>
    <property type="molecule type" value="Genomic_DNA"/>
</dbReference>
<dbReference type="Proteomes" id="UP000255163">
    <property type="component" value="Unassembled WGS sequence"/>
</dbReference>
<gene>
    <name evidence="1" type="primary">prmB_3</name>
    <name evidence="1" type="ORF">NCTC12123_05840</name>
</gene>